<keyword evidence="2" id="KW-1185">Reference proteome</keyword>
<dbReference type="EMBL" id="WNLA01000013">
    <property type="protein sequence ID" value="MTW04062.1"/>
    <property type="molecule type" value="Genomic_DNA"/>
</dbReference>
<reference evidence="1 2" key="1">
    <citation type="submission" date="2019-11" db="EMBL/GenBank/DDBJ databases">
        <title>Type strains purchased from KCTC, JCM and DSMZ.</title>
        <authorList>
            <person name="Lu H."/>
        </authorList>
    </citation>
    <scope>NUCLEOTIDE SEQUENCE [LARGE SCALE GENOMIC DNA]</scope>
    <source>
        <strain evidence="1 2">KCTC 42409</strain>
    </source>
</reference>
<evidence type="ECO:0000313" key="2">
    <source>
        <dbReference type="Proteomes" id="UP000484015"/>
    </source>
</evidence>
<protein>
    <submittedName>
        <fullName evidence="1">Uncharacterized protein</fullName>
    </submittedName>
</protein>
<dbReference type="RefSeq" id="WP_155440423.1">
    <property type="nucleotide sequence ID" value="NZ_WNLA01000013.1"/>
</dbReference>
<proteinExistence type="predicted"/>
<dbReference type="Proteomes" id="UP000484015">
    <property type="component" value="Unassembled WGS sequence"/>
</dbReference>
<sequence length="99" mass="11018">MVEVGETRHFGGENMPMQNFCAWIEIAYESKGLVRNKAIAHNLINRMWGELHTCPGISAACFLSVKIKAIRIKDLISIPGLCSHFFPQNLCRSAQQSAA</sequence>
<accession>A0A6L6Q4M1</accession>
<comment type="caution">
    <text evidence="1">The sequence shown here is derived from an EMBL/GenBank/DDBJ whole genome shotgun (WGS) entry which is preliminary data.</text>
</comment>
<organism evidence="1 2">
    <name type="scientific">Pseudoduganella ginsengisoli</name>
    <dbReference type="NCBI Taxonomy" id="1462440"/>
    <lineage>
        <taxon>Bacteria</taxon>
        <taxon>Pseudomonadati</taxon>
        <taxon>Pseudomonadota</taxon>
        <taxon>Betaproteobacteria</taxon>
        <taxon>Burkholderiales</taxon>
        <taxon>Oxalobacteraceae</taxon>
        <taxon>Telluria group</taxon>
        <taxon>Pseudoduganella</taxon>
    </lineage>
</organism>
<gene>
    <name evidence="1" type="ORF">GM668_18435</name>
</gene>
<name>A0A6L6Q4M1_9BURK</name>
<dbReference type="AlphaFoldDB" id="A0A6L6Q4M1"/>
<evidence type="ECO:0000313" key="1">
    <source>
        <dbReference type="EMBL" id="MTW04062.1"/>
    </source>
</evidence>